<evidence type="ECO:0000259" key="8">
    <source>
        <dbReference type="PROSITE" id="PS50011"/>
    </source>
</evidence>
<dbReference type="InterPro" id="IPR011009">
    <property type="entry name" value="Kinase-like_dom_sf"/>
</dbReference>
<evidence type="ECO:0000256" key="6">
    <source>
        <dbReference type="ARBA" id="ARBA00022840"/>
    </source>
</evidence>
<sequence>MSSKHSHTHDSSRERDYERRPEYGRDGRDKRDDRGFHHQHRSQREPDVDRIRGEQDRLARSKPGHHSRTIGAPESQSPHRDRAGSYHTNATPSKSKGSTPGPKGNSVLAELLRTAKAKQQQEQGPGGLGGSSLPGSASDSEGELLEAGEILPPPPPLPVLGSAPGAGGTGGSAGGAAAAAAAAAAGAGKRRYHSPIIWNLDGPGPAGRTAGGGGGGGGGFDGGRPPPPKRPAPASAVDWAAEELVAFRRQQAEAATMLGYDPDGPPAMKSSPSASGSDNDGVRGLRGGWGGPGGGSAERLRGDGDGDGDGGRNRHDREAADQGQERDRDRFRSRSIDGMEVENVHDAAAMYEELGGRPRGGSRWLDAEAEVEPRLHGGGGGSAGGGSGQDGGEVQDDREVERGASSPSPRRTLSAGGEPVSGRDGGGAGGPGSSVSRCSDKEETAPPGDGRGGGGGGGATAAAAGGRCGGGDDGGGLLSGDGEEPLISSQIASLAECRSVDEYERLNRVSEGTYGVVFRARCKRTGRICALKKIKMEKERDGFPVTSIREINILLNLHHPNIVNVSEVVMGSRLDQIFMVMEFMDHDLKSLMNDKSQMTRPFSVAEVKCLMLQLLGGIKYLHENWVIHRDLKTSNILYNNRGELKICDFGLARQFGSPLRAYTQPVVTLWYRPPELLLGEALYSIAVDMWSVGCIMAELLTGKPLFDGQGEIEQLDKICAVLGTPNEEVWPGLKKLPNWGKIVLRPQPSQLRQRFTSSFGSGATLTEAGFDLLSRLLSYDPQQRISATEALDHRWFAESPFPQRRELMPTFRSNKDGSGPVRQAAMGAPGSPPLHFMAAALKAR</sequence>
<evidence type="ECO:0000256" key="5">
    <source>
        <dbReference type="ARBA" id="ARBA00022777"/>
    </source>
</evidence>
<reference evidence="9 10" key="1">
    <citation type="journal article" date="2023" name="IScience">
        <title>Expanded male sex-determining region conserved during the evolution of homothallism in the green alga Volvox.</title>
        <authorList>
            <person name="Yamamoto K."/>
            <person name="Matsuzaki R."/>
            <person name="Mahakham W."/>
            <person name="Heman W."/>
            <person name="Sekimoto H."/>
            <person name="Kawachi M."/>
            <person name="Minakuchi Y."/>
            <person name="Toyoda A."/>
            <person name="Nozaki H."/>
        </authorList>
    </citation>
    <scope>NUCLEOTIDE SEQUENCE [LARGE SCALE GENOMIC DNA]</scope>
    <source>
        <strain evidence="9 10">NIES-4468</strain>
    </source>
</reference>
<proteinExistence type="inferred from homology"/>
<feature type="compositionally biased region" description="Low complexity" evidence="7">
    <location>
        <begin position="175"/>
        <end position="185"/>
    </location>
</feature>
<dbReference type="Pfam" id="PF00069">
    <property type="entry name" value="Pkinase"/>
    <property type="match status" value="1"/>
</dbReference>
<keyword evidence="3" id="KW-0808">Transferase</keyword>
<evidence type="ECO:0000256" key="7">
    <source>
        <dbReference type="SAM" id="MobiDB-lite"/>
    </source>
</evidence>
<keyword evidence="5" id="KW-0418">Kinase</keyword>
<feature type="compositionally biased region" description="Gly residues" evidence="7">
    <location>
        <begin position="449"/>
        <end position="459"/>
    </location>
</feature>
<dbReference type="Gene3D" id="1.10.510.10">
    <property type="entry name" value="Transferase(Phosphotransferase) domain 1"/>
    <property type="match status" value="1"/>
</dbReference>
<protein>
    <recommendedName>
        <fullName evidence="8">Protein kinase domain-containing protein</fullName>
    </recommendedName>
</protein>
<keyword evidence="10" id="KW-1185">Reference proteome</keyword>
<name>A0ABQ5SAW4_9CHLO</name>
<feature type="domain" description="Protein kinase" evidence="8">
    <location>
        <begin position="503"/>
        <end position="796"/>
    </location>
</feature>
<evidence type="ECO:0000313" key="10">
    <source>
        <dbReference type="Proteomes" id="UP001165090"/>
    </source>
</evidence>
<dbReference type="InterPro" id="IPR050108">
    <property type="entry name" value="CDK"/>
</dbReference>
<dbReference type="PANTHER" id="PTHR24056">
    <property type="entry name" value="CELL DIVISION PROTEIN KINASE"/>
    <property type="match status" value="1"/>
</dbReference>
<feature type="compositionally biased region" description="Gly residues" evidence="7">
    <location>
        <begin position="164"/>
        <end position="174"/>
    </location>
</feature>
<feature type="compositionally biased region" description="Gly residues" evidence="7">
    <location>
        <begin position="376"/>
        <end position="391"/>
    </location>
</feature>
<comment type="similarity">
    <text evidence="1">Belongs to the protein kinase superfamily. CMGC Ser/Thr protein kinase family. CDC2/CDKX subfamily.</text>
</comment>
<feature type="compositionally biased region" description="Basic and acidic residues" evidence="7">
    <location>
        <begin position="298"/>
        <end position="345"/>
    </location>
</feature>
<dbReference type="SMART" id="SM00220">
    <property type="entry name" value="S_TKc"/>
    <property type="match status" value="1"/>
</dbReference>
<feature type="region of interest" description="Disordered" evidence="7">
    <location>
        <begin position="1"/>
        <end position="185"/>
    </location>
</feature>
<keyword evidence="2" id="KW-0723">Serine/threonine-protein kinase</keyword>
<dbReference type="InterPro" id="IPR008271">
    <property type="entry name" value="Ser/Thr_kinase_AS"/>
</dbReference>
<feature type="region of interest" description="Disordered" evidence="7">
    <location>
        <begin position="255"/>
        <end position="467"/>
    </location>
</feature>
<keyword evidence="6" id="KW-0067">ATP-binding</keyword>
<dbReference type="InterPro" id="IPR045267">
    <property type="entry name" value="CDK11/PITSLRE_STKc"/>
</dbReference>
<accession>A0ABQ5SAW4</accession>
<feature type="region of interest" description="Disordered" evidence="7">
    <location>
        <begin position="198"/>
        <end position="237"/>
    </location>
</feature>
<feature type="compositionally biased region" description="Gly residues" evidence="7">
    <location>
        <begin position="284"/>
        <end position="296"/>
    </location>
</feature>
<dbReference type="PROSITE" id="PS00108">
    <property type="entry name" value="PROTEIN_KINASE_ST"/>
    <property type="match status" value="1"/>
</dbReference>
<dbReference type="InterPro" id="IPR000719">
    <property type="entry name" value="Prot_kinase_dom"/>
</dbReference>
<evidence type="ECO:0000313" key="9">
    <source>
        <dbReference type="EMBL" id="GLI66991.1"/>
    </source>
</evidence>
<dbReference type="CDD" id="cd07843">
    <property type="entry name" value="STKc_CDC2L1"/>
    <property type="match status" value="1"/>
</dbReference>
<evidence type="ECO:0000256" key="4">
    <source>
        <dbReference type="ARBA" id="ARBA00022741"/>
    </source>
</evidence>
<dbReference type="Proteomes" id="UP001165090">
    <property type="component" value="Unassembled WGS sequence"/>
</dbReference>
<dbReference type="Gene3D" id="3.30.200.20">
    <property type="entry name" value="Phosphorylase Kinase, domain 1"/>
    <property type="match status" value="1"/>
</dbReference>
<comment type="caution">
    <text evidence="9">The sequence shown here is derived from an EMBL/GenBank/DDBJ whole genome shotgun (WGS) entry which is preliminary data.</text>
</comment>
<evidence type="ECO:0000256" key="3">
    <source>
        <dbReference type="ARBA" id="ARBA00022679"/>
    </source>
</evidence>
<feature type="compositionally biased region" description="Gly residues" evidence="7">
    <location>
        <begin position="209"/>
        <end position="222"/>
    </location>
</feature>
<gene>
    <name evidence="9" type="ORF">VaNZ11_011087</name>
</gene>
<feature type="compositionally biased region" description="Gly residues" evidence="7">
    <location>
        <begin position="423"/>
        <end position="432"/>
    </location>
</feature>
<dbReference type="EMBL" id="BSDZ01000078">
    <property type="protein sequence ID" value="GLI66991.1"/>
    <property type="molecule type" value="Genomic_DNA"/>
</dbReference>
<evidence type="ECO:0000256" key="1">
    <source>
        <dbReference type="ARBA" id="ARBA00006485"/>
    </source>
</evidence>
<feature type="compositionally biased region" description="Polar residues" evidence="7">
    <location>
        <begin position="86"/>
        <end position="98"/>
    </location>
</feature>
<dbReference type="PANTHER" id="PTHR24056:SF107">
    <property type="entry name" value="CYCLIN-DEPENDENT KINASE 11A-RELATED"/>
    <property type="match status" value="1"/>
</dbReference>
<feature type="compositionally biased region" description="Basic and acidic residues" evidence="7">
    <location>
        <begin position="8"/>
        <end position="59"/>
    </location>
</feature>
<keyword evidence="4" id="KW-0547">Nucleotide-binding</keyword>
<organism evidence="9 10">
    <name type="scientific">Volvox africanus</name>
    <dbReference type="NCBI Taxonomy" id="51714"/>
    <lineage>
        <taxon>Eukaryota</taxon>
        <taxon>Viridiplantae</taxon>
        <taxon>Chlorophyta</taxon>
        <taxon>core chlorophytes</taxon>
        <taxon>Chlorophyceae</taxon>
        <taxon>CS clade</taxon>
        <taxon>Chlamydomonadales</taxon>
        <taxon>Volvocaceae</taxon>
        <taxon>Volvox</taxon>
    </lineage>
</organism>
<evidence type="ECO:0000256" key="2">
    <source>
        <dbReference type="ARBA" id="ARBA00022527"/>
    </source>
</evidence>
<dbReference type="PROSITE" id="PS50011">
    <property type="entry name" value="PROTEIN_KINASE_DOM"/>
    <property type="match status" value="1"/>
</dbReference>
<dbReference type="SUPFAM" id="SSF56112">
    <property type="entry name" value="Protein kinase-like (PK-like)"/>
    <property type="match status" value="1"/>
</dbReference>